<dbReference type="AlphaFoldDB" id="A0A8H6HNR7"/>
<evidence type="ECO:0000256" key="3">
    <source>
        <dbReference type="SAM" id="SignalP"/>
    </source>
</evidence>
<dbReference type="SUPFAM" id="SSF51445">
    <property type="entry name" value="(Trans)glycosidases"/>
    <property type="match status" value="1"/>
</dbReference>
<feature type="region of interest" description="Disordered" evidence="1">
    <location>
        <begin position="601"/>
        <end position="629"/>
    </location>
</feature>
<dbReference type="InterPro" id="IPR031728">
    <property type="entry name" value="GlcAase_C"/>
</dbReference>
<accession>A0A8H6HNR7</accession>
<evidence type="ECO:0000313" key="6">
    <source>
        <dbReference type="Proteomes" id="UP000521943"/>
    </source>
</evidence>
<protein>
    <submittedName>
        <fullName evidence="5">Glycoside hydrolase superfamily</fullName>
    </submittedName>
</protein>
<dbReference type="Gene3D" id="3.20.20.80">
    <property type="entry name" value="Glycosidases"/>
    <property type="match status" value="1"/>
</dbReference>
<keyword evidence="2" id="KW-0812">Transmembrane</keyword>
<dbReference type="PANTHER" id="PTHR36183">
    <property type="entry name" value="BETA-GLUCURONIDASE"/>
    <property type="match status" value="1"/>
</dbReference>
<keyword evidence="6" id="KW-1185">Reference proteome</keyword>
<dbReference type="Pfam" id="PF16862">
    <property type="entry name" value="Glyco_hydro_79C"/>
    <property type="match status" value="1"/>
</dbReference>
<name>A0A8H6HNR7_9AGAR</name>
<dbReference type="GO" id="GO:0016787">
    <property type="term" value="F:hydrolase activity"/>
    <property type="evidence" value="ECO:0007669"/>
    <property type="project" value="UniProtKB-KW"/>
</dbReference>
<dbReference type="EMBL" id="JACGCI010000061">
    <property type="protein sequence ID" value="KAF6749707.1"/>
    <property type="molecule type" value="Genomic_DNA"/>
</dbReference>
<evidence type="ECO:0000259" key="4">
    <source>
        <dbReference type="Pfam" id="PF16862"/>
    </source>
</evidence>
<keyword evidence="5" id="KW-0378">Hydrolase</keyword>
<keyword evidence="2" id="KW-1133">Transmembrane helix</keyword>
<dbReference type="Proteomes" id="UP000521943">
    <property type="component" value="Unassembled WGS sequence"/>
</dbReference>
<evidence type="ECO:0000313" key="5">
    <source>
        <dbReference type="EMBL" id="KAF6749707.1"/>
    </source>
</evidence>
<feature type="signal peptide" evidence="3">
    <location>
        <begin position="1"/>
        <end position="19"/>
    </location>
</feature>
<gene>
    <name evidence="5" type="ORF">DFP72DRAFT_1173324</name>
</gene>
<keyword evidence="2" id="KW-0472">Membrane</keyword>
<dbReference type="InterPro" id="IPR052974">
    <property type="entry name" value="GH79_Enzymes"/>
</dbReference>
<keyword evidence="3" id="KW-0732">Signal</keyword>
<evidence type="ECO:0000256" key="1">
    <source>
        <dbReference type="SAM" id="MobiDB-lite"/>
    </source>
</evidence>
<dbReference type="OrthoDB" id="2796951at2759"/>
<proteinExistence type="predicted"/>
<feature type="chain" id="PRO_5034783006" evidence="3">
    <location>
        <begin position="20"/>
        <end position="656"/>
    </location>
</feature>
<feature type="transmembrane region" description="Helical" evidence="2">
    <location>
        <begin position="636"/>
        <end position="655"/>
    </location>
</feature>
<evidence type="ECO:0000256" key="2">
    <source>
        <dbReference type="SAM" id="Phobius"/>
    </source>
</evidence>
<dbReference type="PANTHER" id="PTHR36183:SF2">
    <property type="entry name" value="BETA-GLUCURONIDASE C-TERMINAL DOMAIN-CONTAINING PROTEIN"/>
    <property type="match status" value="1"/>
</dbReference>
<feature type="domain" description="Beta-glucuronidase C-terminal" evidence="4">
    <location>
        <begin position="460"/>
        <end position="562"/>
    </location>
</feature>
<dbReference type="InterPro" id="IPR017853">
    <property type="entry name" value="GH"/>
</dbReference>
<reference evidence="5 6" key="1">
    <citation type="submission" date="2020-07" db="EMBL/GenBank/DDBJ databases">
        <title>Comparative genomics of pyrophilous fungi reveals a link between fire events and developmental genes.</title>
        <authorList>
            <consortium name="DOE Joint Genome Institute"/>
            <person name="Steindorff A.S."/>
            <person name="Carver A."/>
            <person name="Calhoun S."/>
            <person name="Stillman K."/>
            <person name="Liu H."/>
            <person name="Lipzen A."/>
            <person name="Pangilinan J."/>
            <person name="Labutti K."/>
            <person name="Bruns T.D."/>
            <person name="Grigoriev I.V."/>
        </authorList>
    </citation>
    <scope>NUCLEOTIDE SEQUENCE [LARGE SCALE GENOMIC DNA]</scope>
    <source>
        <strain evidence="5 6">CBS 144469</strain>
    </source>
</reference>
<dbReference type="PROSITE" id="PS51257">
    <property type="entry name" value="PROKAR_LIPOPROTEIN"/>
    <property type="match status" value="1"/>
</dbReference>
<sequence length="656" mass="69445">MVAKLAVFGVLAPIVGACASVTVYYQVGQHHLASSTISAALADYTGAAAYDPTVLIPPPTPNPPIPIRFELELRNGGTPGLSITQTGAFFGFSIEMSVVDQVLGRNSTVLQVPFLNLMANLAKRAGAVRIRVGGNTQEGAVLVDSTSSGRILEKDISGVSNPTQTPPLDYTRDLIYMMGNISHLVPVDWFLGIPFNDTEHFRLAVAEVGQQVLGRRLIGLQVGNEPDLYSRHGHRPSTYGPFDYFGEFGALVAAMSGEAHGANQHLLIGPNIATGDWTPEMVWNTGFVDSYSSNLAYLAVEHYPADNCFAQFGIGTPADPQELFASYLTHAAGRAIIEPYLNSTAFAQEKGKRLMMFETNTASCGGFPGISDSFGAALWALDYGMQMAHSNFSGALFHVGGQNVFYNPFTPPPTNQSTFRQWTIGPVYYSALVMAEALGPSNGARVLDLEANGGNENTPAYGIYEGGNPVRILLFNYITDSSGANDYTAMISIAAGDGTPRQVKIKRLLASSVSQKGNFTWAGQTFGSNFGSDGRLEGTEVIETVTCEAQCLIKVPAPGAALVFLTDGALAEVESGPTTTFPTTALTKTVNTATIDPAVLETSNGHTGMNAKGRLGSTSKGSVSGSKPARGRIRTGYAAAVILTYLLATTLVAGLF</sequence>
<comment type="caution">
    <text evidence="5">The sequence shown here is derived from an EMBL/GenBank/DDBJ whole genome shotgun (WGS) entry which is preliminary data.</text>
</comment>
<feature type="compositionally biased region" description="Low complexity" evidence="1">
    <location>
        <begin position="616"/>
        <end position="627"/>
    </location>
</feature>
<organism evidence="5 6">
    <name type="scientific">Ephemerocybe angulata</name>
    <dbReference type="NCBI Taxonomy" id="980116"/>
    <lineage>
        <taxon>Eukaryota</taxon>
        <taxon>Fungi</taxon>
        <taxon>Dikarya</taxon>
        <taxon>Basidiomycota</taxon>
        <taxon>Agaricomycotina</taxon>
        <taxon>Agaricomycetes</taxon>
        <taxon>Agaricomycetidae</taxon>
        <taxon>Agaricales</taxon>
        <taxon>Agaricineae</taxon>
        <taxon>Psathyrellaceae</taxon>
        <taxon>Ephemerocybe</taxon>
    </lineage>
</organism>